<evidence type="ECO:0000256" key="4">
    <source>
        <dbReference type="ARBA" id="ARBA00022723"/>
    </source>
</evidence>
<name>A0ABV4U183_9BACT</name>
<dbReference type="HAMAP" id="MF_01038">
    <property type="entry name" value="GpmI"/>
    <property type="match status" value="1"/>
</dbReference>
<evidence type="ECO:0000256" key="7">
    <source>
        <dbReference type="ARBA" id="ARBA00023235"/>
    </source>
</evidence>
<comment type="pathway">
    <text evidence="2 8">Carbohydrate degradation; glycolysis; pyruvate from D-glyceraldehyde 3-phosphate: step 3/5.</text>
</comment>
<feature type="binding site" evidence="8">
    <location>
        <position position="430"/>
    </location>
    <ligand>
        <name>Mn(2+)</name>
        <dbReference type="ChEBI" id="CHEBI:29035"/>
        <label>1</label>
    </ligand>
</feature>
<feature type="domain" description="Metalloenzyme" evidence="11">
    <location>
        <begin position="6"/>
        <end position="539"/>
    </location>
</feature>
<feature type="domain" description="BPG-independent PGAM N-terminal" evidence="12">
    <location>
        <begin position="87"/>
        <end position="320"/>
    </location>
</feature>
<evidence type="ECO:0000313" key="14">
    <source>
        <dbReference type="Proteomes" id="UP001575105"/>
    </source>
</evidence>
<dbReference type="NCBIfam" id="TIGR01307">
    <property type="entry name" value="pgm_bpd_ind"/>
    <property type="match status" value="1"/>
</dbReference>
<dbReference type="PANTHER" id="PTHR31637:SF0">
    <property type="entry name" value="2,3-BISPHOSPHOGLYCERATE-INDEPENDENT PHOSPHOGLYCERATE MUTASE"/>
    <property type="match status" value="1"/>
</dbReference>
<dbReference type="SUPFAM" id="SSF53649">
    <property type="entry name" value="Alkaline phosphatase-like"/>
    <property type="match status" value="1"/>
</dbReference>
<dbReference type="EMBL" id="JBGUBD010000001">
    <property type="protein sequence ID" value="MFA9477127.1"/>
    <property type="molecule type" value="Genomic_DNA"/>
</dbReference>
<feature type="binding site" evidence="8">
    <location>
        <position position="434"/>
    </location>
    <ligand>
        <name>Mn(2+)</name>
        <dbReference type="ChEBI" id="CHEBI:29035"/>
        <label>1</label>
    </ligand>
</feature>
<dbReference type="Gene3D" id="3.40.1450.10">
    <property type="entry name" value="BPG-independent phosphoglycerate mutase, domain B"/>
    <property type="match status" value="1"/>
</dbReference>
<feature type="binding site" evidence="8">
    <location>
        <begin position="272"/>
        <end position="275"/>
    </location>
    <ligand>
        <name>substrate</name>
    </ligand>
</feature>
<dbReference type="EC" id="5.4.2.12" evidence="8 9"/>
<feature type="binding site" evidence="8">
    <location>
        <position position="128"/>
    </location>
    <ligand>
        <name>substrate</name>
    </ligand>
</feature>
<evidence type="ECO:0000256" key="10">
    <source>
        <dbReference type="SAM" id="MobiDB-lite"/>
    </source>
</evidence>
<feature type="binding site" evidence="8">
    <location>
        <position position="362"/>
    </location>
    <ligand>
        <name>substrate</name>
    </ligand>
</feature>
<dbReference type="InterPro" id="IPR005995">
    <property type="entry name" value="Pgm_bpd_ind"/>
</dbReference>
<dbReference type="Pfam" id="PF06415">
    <property type="entry name" value="iPGM_N"/>
    <property type="match status" value="1"/>
</dbReference>
<feature type="binding site" evidence="8">
    <location>
        <position position="471"/>
    </location>
    <ligand>
        <name>Mn(2+)</name>
        <dbReference type="ChEBI" id="CHEBI:29035"/>
        <label>2</label>
    </ligand>
</feature>
<evidence type="ECO:0000259" key="11">
    <source>
        <dbReference type="Pfam" id="PF01676"/>
    </source>
</evidence>
<evidence type="ECO:0000256" key="3">
    <source>
        <dbReference type="ARBA" id="ARBA00008819"/>
    </source>
</evidence>
<comment type="cofactor">
    <cofactor evidence="8">
        <name>Mn(2+)</name>
        <dbReference type="ChEBI" id="CHEBI:29035"/>
    </cofactor>
    <text evidence="8">Binds 2 manganese ions per subunit.</text>
</comment>
<proteinExistence type="inferred from homology"/>
<evidence type="ECO:0000256" key="6">
    <source>
        <dbReference type="ARBA" id="ARBA00023211"/>
    </source>
</evidence>
<gene>
    <name evidence="8 13" type="primary">gpmI</name>
    <name evidence="13" type="ORF">ACERK3_02350</name>
</gene>
<feature type="binding site" evidence="8">
    <location>
        <begin position="158"/>
        <end position="159"/>
    </location>
    <ligand>
        <name>substrate</name>
    </ligand>
</feature>
<feature type="binding site" evidence="8">
    <location>
        <position position="472"/>
    </location>
    <ligand>
        <name>Mn(2+)</name>
        <dbReference type="ChEBI" id="CHEBI:29035"/>
        <label>2</label>
    </ligand>
</feature>
<feature type="binding site" evidence="8">
    <location>
        <position position="196"/>
    </location>
    <ligand>
        <name>substrate</name>
    </ligand>
</feature>
<dbReference type="Pfam" id="PF01676">
    <property type="entry name" value="Metalloenzyme"/>
    <property type="match status" value="1"/>
</dbReference>
<keyword evidence="5 8" id="KW-0324">Glycolysis</keyword>
<feature type="active site" description="Phosphoserine intermediate" evidence="8">
    <location>
        <position position="67"/>
    </location>
</feature>
<feature type="binding site" evidence="8">
    <location>
        <position position="14"/>
    </location>
    <ligand>
        <name>Mn(2+)</name>
        <dbReference type="ChEBI" id="CHEBI:29035"/>
        <label>2</label>
    </ligand>
</feature>
<accession>A0ABV4U183</accession>
<evidence type="ECO:0000313" key="13">
    <source>
        <dbReference type="EMBL" id="MFA9477127.1"/>
    </source>
</evidence>
<evidence type="ECO:0000256" key="5">
    <source>
        <dbReference type="ARBA" id="ARBA00023152"/>
    </source>
</evidence>
<keyword evidence="14" id="KW-1185">Reference proteome</keyword>
<dbReference type="InterPro" id="IPR011258">
    <property type="entry name" value="BPG-indep_PGM_N"/>
</dbReference>
<keyword evidence="7 8" id="KW-0413">Isomerase</keyword>
<dbReference type="PIRSF" id="PIRSF001492">
    <property type="entry name" value="IPGAM"/>
    <property type="match status" value="1"/>
</dbReference>
<organism evidence="13 14">
    <name type="scientific">Natronomicrosphaera hydrolytica</name>
    <dbReference type="NCBI Taxonomy" id="3242702"/>
    <lineage>
        <taxon>Bacteria</taxon>
        <taxon>Pseudomonadati</taxon>
        <taxon>Planctomycetota</taxon>
        <taxon>Phycisphaerae</taxon>
        <taxon>Phycisphaerales</taxon>
        <taxon>Phycisphaeraceae</taxon>
        <taxon>Natronomicrosphaera</taxon>
    </lineage>
</organism>
<feature type="region of interest" description="Disordered" evidence="10">
    <location>
        <begin position="229"/>
        <end position="257"/>
    </location>
</feature>
<evidence type="ECO:0000256" key="9">
    <source>
        <dbReference type="NCBIfam" id="TIGR01307"/>
    </source>
</evidence>
<evidence type="ECO:0000256" key="8">
    <source>
        <dbReference type="HAMAP-Rule" id="MF_01038"/>
    </source>
</evidence>
<reference evidence="13 14" key="1">
    <citation type="submission" date="2024-08" db="EMBL/GenBank/DDBJ databases">
        <title>Whole-genome sequencing of halo(alkali)philic microorganisms from hypersaline lakes.</title>
        <authorList>
            <person name="Sorokin D.Y."/>
            <person name="Merkel A.Y."/>
            <person name="Messina E."/>
            <person name="Yakimov M."/>
        </authorList>
    </citation>
    <scope>NUCLEOTIDE SEQUENCE [LARGE SCALE GENOMIC DNA]</scope>
    <source>
        <strain evidence="13 14">AB-hyl4</strain>
    </source>
</reference>
<dbReference type="SUPFAM" id="SSF64158">
    <property type="entry name" value="2,3-Bisphosphoglycerate-independent phosphoglycerate mutase, substrate-binding domain"/>
    <property type="match status" value="1"/>
</dbReference>
<comment type="catalytic activity">
    <reaction evidence="1 8">
        <text>(2R)-2-phosphoglycerate = (2R)-3-phosphoglycerate</text>
        <dbReference type="Rhea" id="RHEA:15901"/>
        <dbReference type="ChEBI" id="CHEBI:58272"/>
        <dbReference type="ChEBI" id="CHEBI:58289"/>
        <dbReference type="EC" id="5.4.2.12"/>
    </reaction>
</comment>
<protein>
    <recommendedName>
        <fullName evidence="8 9">2,3-bisphosphoglycerate-independent phosphoglycerate mutase</fullName>
        <shortName evidence="8">BPG-independent PGAM</shortName>
        <shortName evidence="8">Phosphoglyceromutase</shortName>
        <shortName evidence="8">iPGM</shortName>
        <ecNumber evidence="8 9">5.4.2.12</ecNumber>
    </recommendedName>
</protein>
<feature type="binding site" evidence="8">
    <location>
        <position position="190"/>
    </location>
    <ligand>
        <name>substrate</name>
    </ligand>
</feature>
<comment type="caution">
    <text evidence="13">The sequence shown here is derived from an EMBL/GenBank/DDBJ whole genome shotgun (WGS) entry which is preliminary data.</text>
</comment>
<dbReference type="PANTHER" id="PTHR31637">
    <property type="entry name" value="2,3-BISPHOSPHOGLYCERATE-INDEPENDENT PHOSPHOGLYCERATE MUTASE"/>
    <property type="match status" value="1"/>
</dbReference>
<dbReference type="CDD" id="cd16010">
    <property type="entry name" value="iPGM"/>
    <property type="match status" value="1"/>
</dbReference>
<comment type="subunit">
    <text evidence="8">Monomer.</text>
</comment>
<comment type="similarity">
    <text evidence="3 8">Belongs to the BPG-independent phosphoglycerate mutase family.</text>
</comment>
<dbReference type="InterPro" id="IPR036646">
    <property type="entry name" value="PGAM_B_sf"/>
</dbReference>
<keyword evidence="4 8" id="KW-0479">Metal-binding</keyword>
<keyword evidence="6 8" id="KW-0464">Manganese</keyword>
<dbReference type="RefSeq" id="WP_425344048.1">
    <property type="nucleotide sequence ID" value="NZ_JBGUBD010000001.1"/>
</dbReference>
<dbReference type="InterPro" id="IPR017850">
    <property type="entry name" value="Alkaline_phosphatase_core_sf"/>
</dbReference>
<dbReference type="InterPro" id="IPR006124">
    <property type="entry name" value="Metalloenzyme"/>
</dbReference>
<feature type="binding site" evidence="8">
    <location>
        <position position="490"/>
    </location>
    <ligand>
        <name>Mn(2+)</name>
        <dbReference type="ChEBI" id="CHEBI:29035"/>
        <label>1</label>
    </ligand>
</feature>
<dbReference type="GO" id="GO:0004619">
    <property type="term" value="F:phosphoglycerate mutase activity"/>
    <property type="evidence" value="ECO:0007669"/>
    <property type="project" value="UniProtKB-EC"/>
</dbReference>
<sequence>MADRPKPMVLIVRDGWGRNPNAAHDKFNAVKLAKTPVGDALLRDYPWTLIHTSGEDVGLPESTMGNSEVGHQNLGAGRVVDQESVRITKAIREGAFFNNEALVEAVDRAKANGKTVHLLGIASDAGVHGLLDHLYACIELCKQRGQTKVALHLFTDGRDTGPYSGKGFIERIEAKCKELGVGAIASIVGRYYAMDRDNRWERVKQAYDLLTGRGPAENHASAGAAVQDYYDHPTNDSQNGDEFITPRTVSPTNDAADTRIKDGDSVIFYNYRGDRPREITRAFMQPDFYGNVPPSPDSGEKGFDRGDQRDLRYVCLTAYEAGFAAFPGLAVAFPKPPKMTDIAGEYLSAKGLTQFRCAETEKFPHVTFFFNDYRDEPFEGERWEMAQSPKVATYDLQPEMSAPQITQIVLNRIAAEDCEDFILVNFANGDMVGHTGKLDAAIAAVESVDACVGKIVEAALKRGGKLIVTADHGNAEQMFDPDTGAAHTAHTLFPVECIIVDPDRKAEATGDPEKASPALHDGGKLADVLPTCLAMMGLEQPMAMTATSLIR</sequence>
<dbReference type="Gene3D" id="3.40.720.10">
    <property type="entry name" value="Alkaline Phosphatase, subunit A"/>
    <property type="match status" value="1"/>
</dbReference>
<evidence type="ECO:0000256" key="2">
    <source>
        <dbReference type="ARBA" id="ARBA00004798"/>
    </source>
</evidence>
<feature type="binding site" evidence="8">
    <location>
        <position position="67"/>
    </location>
    <ligand>
        <name>Mn(2+)</name>
        <dbReference type="ChEBI" id="CHEBI:29035"/>
        <label>2</label>
    </ligand>
</feature>
<evidence type="ECO:0000259" key="12">
    <source>
        <dbReference type="Pfam" id="PF06415"/>
    </source>
</evidence>
<dbReference type="Proteomes" id="UP001575105">
    <property type="component" value="Unassembled WGS sequence"/>
</dbReference>
<evidence type="ECO:0000256" key="1">
    <source>
        <dbReference type="ARBA" id="ARBA00000370"/>
    </source>
</evidence>
<comment type="function">
    <text evidence="8">Catalyzes the interconversion of 2-phosphoglycerate and 3-phosphoglycerate.</text>
</comment>